<dbReference type="PANTHER" id="PTHR38471:SF2">
    <property type="entry name" value="FOUR HELIX BUNDLE PROTEIN"/>
    <property type="match status" value="1"/>
</dbReference>
<dbReference type="Pfam" id="PF05635">
    <property type="entry name" value="23S_rRNA_IVP"/>
    <property type="match status" value="1"/>
</dbReference>
<dbReference type="NCBIfam" id="TIGR02436">
    <property type="entry name" value="four helix bundle protein"/>
    <property type="match status" value="1"/>
</dbReference>
<dbReference type="InterPro" id="IPR036583">
    <property type="entry name" value="23S_rRNA_IVS_sf"/>
</dbReference>
<evidence type="ECO:0000313" key="2">
    <source>
        <dbReference type="Proteomes" id="UP000247973"/>
    </source>
</evidence>
<dbReference type="CDD" id="cd16377">
    <property type="entry name" value="23S_rRNA_IVP_like"/>
    <property type="match status" value="1"/>
</dbReference>
<sequence>MNHRDLTIWQKGIVLVKKIYELTSQFPQSEQFGLISQMRRSAVSIPSNIAEGCGRNSHKELIQFLYITLGSASELETQVIISVELSFLSKENADSVQNIISEIIKMASSLIKSLKARIEVI</sequence>
<proteinExistence type="predicted"/>
<name>A0A2V3PLG8_9BACT</name>
<dbReference type="SUPFAM" id="SSF158446">
    <property type="entry name" value="IVS-encoded protein-like"/>
    <property type="match status" value="1"/>
</dbReference>
<accession>A0A2V3PLG8</accession>
<dbReference type="NCBIfam" id="NF008911">
    <property type="entry name" value="PRK12275.1-2"/>
    <property type="match status" value="1"/>
</dbReference>
<protein>
    <submittedName>
        <fullName evidence="1">Four helix bundle protein</fullName>
    </submittedName>
</protein>
<dbReference type="RefSeq" id="WP_110312221.1">
    <property type="nucleotide sequence ID" value="NZ_QICL01000032.1"/>
</dbReference>
<organism evidence="1 2">
    <name type="scientific">Dysgonomonas alginatilytica</name>
    <dbReference type="NCBI Taxonomy" id="1605892"/>
    <lineage>
        <taxon>Bacteria</taxon>
        <taxon>Pseudomonadati</taxon>
        <taxon>Bacteroidota</taxon>
        <taxon>Bacteroidia</taxon>
        <taxon>Bacteroidales</taxon>
        <taxon>Dysgonomonadaceae</taxon>
        <taxon>Dysgonomonas</taxon>
    </lineage>
</organism>
<comment type="caution">
    <text evidence="1">The sequence shown here is derived from an EMBL/GenBank/DDBJ whole genome shotgun (WGS) entry which is preliminary data.</text>
</comment>
<dbReference type="OrthoDB" id="9811959at2"/>
<reference evidence="1 2" key="1">
    <citation type="submission" date="2018-03" db="EMBL/GenBank/DDBJ databases">
        <title>Genomic Encyclopedia of Archaeal and Bacterial Type Strains, Phase II (KMG-II): from individual species to whole genera.</title>
        <authorList>
            <person name="Goeker M."/>
        </authorList>
    </citation>
    <scope>NUCLEOTIDE SEQUENCE [LARGE SCALE GENOMIC DNA]</scope>
    <source>
        <strain evidence="1 2">DSM 100214</strain>
    </source>
</reference>
<dbReference type="PANTHER" id="PTHR38471">
    <property type="entry name" value="FOUR HELIX BUNDLE PROTEIN"/>
    <property type="match status" value="1"/>
</dbReference>
<evidence type="ECO:0000313" key="1">
    <source>
        <dbReference type="EMBL" id="PXV60053.1"/>
    </source>
</evidence>
<dbReference type="EMBL" id="QICL01000032">
    <property type="protein sequence ID" value="PXV60053.1"/>
    <property type="molecule type" value="Genomic_DNA"/>
</dbReference>
<dbReference type="Proteomes" id="UP000247973">
    <property type="component" value="Unassembled WGS sequence"/>
</dbReference>
<gene>
    <name evidence="1" type="ORF">CLV62_13242</name>
</gene>
<keyword evidence="2" id="KW-1185">Reference proteome</keyword>
<dbReference type="Gene3D" id="1.20.1440.60">
    <property type="entry name" value="23S rRNA-intervening sequence"/>
    <property type="match status" value="1"/>
</dbReference>
<dbReference type="InterPro" id="IPR012657">
    <property type="entry name" value="23S_rRNA-intervening_sequence"/>
</dbReference>
<dbReference type="AlphaFoldDB" id="A0A2V3PLG8"/>